<reference evidence="2 3" key="3">
    <citation type="journal article" date="2010" name="BMC Genomics">
        <title>Transcriptome sequencing and comparative analysis of cucumber flowers with different sex types.</title>
        <authorList>
            <person name="Guo S."/>
            <person name="Zheng Y."/>
            <person name="Joung J.G."/>
            <person name="Liu S."/>
            <person name="Zhang Z."/>
            <person name="Crasta O.R."/>
            <person name="Sobral B.W."/>
            <person name="Xu Y."/>
            <person name="Huang S."/>
            <person name="Fei Z."/>
        </authorList>
    </citation>
    <scope>NUCLEOTIDE SEQUENCE [LARGE SCALE GENOMIC DNA]</scope>
    <source>
        <strain evidence="3">cv. 9930</strain>
    </source>
</reference>
<reference evidence="2 3" key="2">
    <citation type="journal article" date="2009" name="PLoS ONE">
        <title>An integrated genetic and cytogenetic map of the cucumber genome.</title>
        <authorList>
            <person name="Ren Y."/>
            <person name="Zhang Z."/>
            <person name="Liu J."/>
            <person name="Staub J.E."/>
            <person name="Han Y."/>
            <person name="Cheng Z."/>
            <person name="Li X."/>
            <person name="Lu J."/>
            <person name="Miao H."/>
            <person name="Kang H."/>
            <person name="Xie B."/>
            <person name="Gu X."/>
            <person name="Wang X."/>
            <person name="Du Y."/>
            <person name="Jin W."/>
            <person name="Huang S."/>
        </authorList>
    </citation>
    <scope>NUCLEOTIDE SEQUENCE [LARGE SCALE GENOMIC DNA]</scope>
    <source>
        <strain evidence="3">cv. 9930</strain>
    </source>
</reference>
<dbReference type="EMBL" id="CM002922">
    <property type="protein sequence ID" value="KGN66423.1"/>
    <property type="molecule type" value="Genomic_DNA"/>
</dbReference>
<dbReference type="PANTHER" id="PTHR43840:SF13">
    <property type="entry name" value="CATION EFFLUX PROTEIN CYTOPLASMIC DOMAIN-CONTAINING PROTEIN"/>
    <property type="match status" value="1"/>
</dbReference>
<dbReference type="InterPro" id="IPR050291">
    <property type="entry name" value="CDF_Transporter"/>
</dbReference>
<reference evidence="2 3" key="4">
    <citation type="journal article" date="2011" name="BMC Genomics">
        <title>RNA-Seq improves annotation of protein-coding genes in the cucumber genome.</title>
        <authorList>
            <person name="Li Z."/>
            <person name="Zhang Z."/>
            <person name="Yan P."/>
            <person name="Huang S."/>
            <person name="Fei Z."/>
            <person name="Lin K."/>
        </authorList>
    </citation>
    <scope>NUCLEOTIDE SEQUENCE [LARGE SCALE GENOMIC DNA]</scope>
    <source>
        <strain evidence="3">cv. 9930</strain>
    </source>
</reference>
<gene>
    <name evidence="2" type="ORF">Csa_1G604090</name>
</gene>
<dbReference type="PANTHER" id="PTHR43840">
    <property type="entry name" value="MITOCHONDRIAL METAL TRANSPORTER 1-RELATED"/>
    <property type="match status" value="1"/>
</dbReference>
<organism evidence="2 3">
    <name type="scientific">Cucumis sativus</name>
    <name type="common">Cucumber</name>
    <dbReference type="NCBI Taxonomy" id="3659"/>
    <lineage>
        <taxon>Eukaryota</taxon>
        <taxon>Viridiplantae</taxon>
        <taxon>Streptophyta</taxon>
        <taxon>Embryophyta</taxon>
        <taxon>Tracheophyta</taxon>
        <taxon>Spermatophyta</taxon>
        <taxon>Magnoliopsida</taxon>
        <taxon>eudicotyledons</taxon>
        <taxon>Gunneridae</taxon>
        <taxon>Pentapetalae</taxon>
        <taxon>rosids</taxon>
        <taxon>fabids</taxon>
        <taxon>Cucurbitales</taxon>
        <taxon>Cucurbitaceae</taxon>
        <taxon>Benincaseae</taxon>
        <taxon>Cucumis</taxon>
    </lineage>
</organism>
<evidence type="ECO:0000313" key="3">
    <source>
        <dbReference type="Proteomes" id="UP000029981"/>
    </source>
</evidence>
<dbReference type="AlphaFoldDB" id="A0A0A0LXC5"/>
<keyword evidence="1" id="KW-0813">Transport</keyword>
<evidence type="ECO:0000256" key="1">
    <source>
        <dbReference type="ARBA" id="ARBA00022448"/>
    </source>
</evidence>
<reference evidence="2 3" key="1">
    <citation type="journal article" date="2009" name="Nat. Genet.">
        <title>The genome of the cucumber, Cucumis sativus L.</title>
        <authorList>
            <person name="Huang S."/>
            <person name="Li R."/>
            <person name="Zhang Z."/>
            <person name="Li L."/>
            <person name="Gu X."/>
            <person name="Fan W."/>
            <person name="Lucas W.J."/>
            <person name="Wang X."/>
            <person name="Xie B."/>
            <person name="Ni P."/>
            <person name="Ren Y."/>
            <person name="Zhu H."/>
            <person name="Li J."/>
            <person name="Lin K."/>
            <person name="Jin W."/>
            <person name="Fei Z."/>
            <person name="Li G."/>
            <person name="Staub J."/>
            <person name="Kilian A."/>
            <person name="van der Vossen E.A."/>
            <person name="Wu Y."/>
            <person name="Guo J."/>
            <person name="He J."/>
            <person name="Jia Z."/>
            <person name="Ren Y."/>
            <person name="Tian G."/>
            <person name="Lu Y."/>
            <person name="Ruan J."/>
            <person name="Qian W."/>
            <person name="Wang M."/>
            <person name="Huang Q."/>
            <person name="Li B."/>
            <person name="Xuan Z."/>
            <person name="Cao J."/>
            <person name="Asan"/>
            <person name="Wu Z."/>
            <person name="Zhang J."/>
            <person name="Cai Q."/>
            <person name="Bai Y."/>
            <person name="Zhao B."/>
            <person name="Han Y."/>
            <person name="Li Y."/>
            <person name="Li X."/>
            <person name="Wang S."/>
            <person name="Shi Q."/>
            <person name="Liu S."/>
            <person name="Cho W.K."/>
            <person name="Kim J.Y."/>
            <person name="Xu Y."/>
            <person name="Heller-Uszynska K."/>
            <person name="Miao H."/>
            <person name="Cheng Z."/>
            <person name="Zhang S."/>
            <person name="Wu J."/>
            <person name="Yang Y."/>
            <person name="Kang H."/>
            <person name="Li M."/>
            <person name="Liang H."/>
            <person name="Ren X."/>
            <person name="Shi Z."/>
            <person name="Wen M."/>
            <person name="Jian M."/>
            <person name="Yang H."/>
            <person name="Zhang G."/>
            <person name="Yang Z."/>
            <person name="Chen R."/>
            <person name="Liu S."/>
            <person name="Li J."/>
            <person name="Ma L."/>
            <person name="Liu H."/>
            <person name="Zhou Y."/>
            <person name="Zhao J."/>
            <person name="Fang X."/>
            <person name="Li G."/>
            <person name="Fang L."/>
            <person name="Li Y."/>
            <person name="Liu D."/>
            <person name="Zheng H."/>
            <person name="Zhang Y."/>
            <person name="Qin N."/>
            <person name="Li Z."/>
            <person name="Yang G."/>
            <person name="Yang S."/>
            <person name="Bolund L."/>
            <person name="Kristiansen K."/>
            <person name="Zheng H."/>
            <person name="Li S."/>
            <person name="Zhang X."/>
            <person name="Yang H."/>
            <person name="Wang J."/>
            <person name="Sun R."/>
            <person name="Zhang B."/>
            <person name="Jiang S."/>
            <person name="Wang J."/>
            <person name="Du Y."/>
            <person name="Li S."/>
        </authorList>
    </citation>
    <scope>NUCLEOTIDE SEQUENCE [LARGE SCALE GENOMIC DNA]</scope>
    <source>
        <strain evidence="3">cv. 9930</strain>
    </source>
</reference>
<evidence type="ECO:0000313" key="2">
    <source>
        <dbReference type="EMBL" id="KGN66423.1"/>
    </source>
</evidence>
<name>A0A0A0LXC5_CUCSA</name>
<proteinExistence type="predicted"/>
<dbReference type="InterPro" id="IPR036837">
    <property type="entry name" value="Cation_efflux_CTD_sf"/>
</dbReference>
<protein>
    <recommendedName>
        <fullName evidence="4">Cation efflux protein cytoplasmic domain-containing protein</fullName>
    </recommendedName>
</protein>
<dbReference type="Proteomes" id="UP000029981">
    <property type="component" value="Chromosome 1"/>
</dbReference>
<sequence length="49" mass="5749">MWEAHAIGETLQIKIEKLPEVERAFVHLDFECEHKPEHSILSRLPNTQP</sequence>
<dbReference type="Gene3D" id="3.30.70.1350">
    <property type="entry name" value="Cation efflux protein, cytoplasmic domain"/>
    <property type="match status" value="1"/>
</dbReference>
<evidence type="ECO:0008006" key="4">
    <source>
        <dbReference type="Google" id="ProtNLM"/>
    </source>
</evidence>
<accession>A0A0A0LXC5</accession>
<dbReference type="Gramene" id="KGN66423">
    <property type="protein sequence ID" value="KGN66423"/>
    <property type="gene ID" value="Csa_1G604090"/>
</dbReference>
<keyword evidence="3" id="KW-1185">Reference proteome</keyword>